<feature type="binding site" description="axial binding residue" evidence="17">
    <location>
        <position position="108"/>
    </location>
    <ligand>
        <name>heme c</name>
        <dbReference type="ChEBI" id="CHEBI:61717"/>
        <label>1</label>
    </ligand>
    <ligandPart>
        <name>Fe</name>
        <dbReference type="ChEBI" id="CHEBI:18248"/>
    </ligandPart>
</feature>
<keyword evidence="3 14" id="KW-0813">Transport</keyword>
<keyword evidence="4 14" id="KW-0349">Heme</keyword>
<dbReference type="GO" id="GO:0042597">
    <property type="term" value="C:periplasmic space"/>
    <property type="evidence" value="ECO:0007669"/>
    <property type="project" value="UniProtKB-SubCell"/>
</dbReference>
<name>A0AAU7X7T1_9HYPH</name>
<feature type="chain" id="PRO_5043392130" description="SoxAX cytochrome complex subunit A" evidence="18">
    <location>
        <begin position="26"/>
        <end position="271"/>
    </location>
</feature>
<evidence type="ECO:0000256" key="9">
    <source>
        <dbReference type="ARBA" id="ARBA00022982"/>
    </source>
</evidence>
<dbReference type="PROSITE" id="PS51007">
    <property type="entry name" value="CYTC"/>
    <property type="match status" value="1"/>
</dbReference>
<dbReference type="InterPro" id="IPR025710">
    <property type="entry name" value="SoxA"/>
</dbReference>
<keyword evidence="10 14" id="KW-0408">Iron</keyword>
<feature type="active site" description="Cysteine persulfide intermediate" evidence="15">
    <location>
        <position position="232"/>
    </location>
</feature>
<dbReference type="GO" id="GO:0016740">
    <property type="term" value="F:transferase activity"/>
    <property type="evidence" value="ECO:0007669"/>
    <property type="project" value="UniProtKB-KW"/>
</dbReference>
<evidence type="ECO:0000256" key="3">
    <source>
        <dbReference type="ARBA" id="ARBA00022448"/>
    </source>
</evidence>
<dbReference type="AlphaFoldDB" id="A0AAU7X7T1"/>
<keyword evidence="7 18" id="KW-0732">Signal</keyword>
<keyword evidence="6 14" id="KW-0479">Metal-binding</keyword>
<feature type="binding site" evidence="16">
    <location>
        <position position="228"/>
    </location>
    <ligand>
        <name>substrate</name>
    </ligand>
</feature>
<comment type="catalytic activity">
    <reaction evidence="12 14">
        <text>L-cysteinyl-[SoxY protein] + thiosulfate + 2 Fe(III)-[cytochrome c] = S-sulfosulfanyl-L-cysteinyl-[SoxY protein] + 2 Fe(II)-[cytochrome c] + 2 H(+)</text>
        <dbReference type="Rhea" id="RHEA:56720"/>
        <dbReference type="Rhea" id="RHEA-COMP:10350"/>
        <dbReference type="Rhea" id="RHEA-COMP:14328"/>
        <dbReference type="Rhea" id="RHEA-COMP:14399"/>
        <dbReference type="Rhea" id="RHEA-COMP:14691"/>
        <dbReference type="ChEBI" id="CHEBI:15378"/>
        <dbReference type="ChEBI" id="CHEBI:29033"/>
        <dbReference type="ChEBI" id="CHEBI:29034"/>
        <dbReference type="ChEBI" id="CHEBI:29950"/>
        <dbReference type="ChEBI" id="CHEBI:33542"/>
        <dbReference type="ChEBI" id="CHEBI:139321"/>
        <dbReference type="EC" id="2.8.5.2"/>
    </reaction>
</comment>
<reference evidence="20" key="1">
    <citation type="submission" date="2024-06" db="EMBL/GenBank/DDBJ databases">
        <title>Methylostella associata gen. nov., sp. nov., a novel Ancalomicrobiaceae-affiliated facultatively methylotrophic bacteria that feed on methanotrophs of the genus Methylococcus.</title>
        <authorList>
            <person name="Saltykova V."/>
            <person name="Danilova O.V."/>
            <person name="Oshkin I.Y."/>
            <person name="Belova S.E."/>
            <person name="Pimenov N.V."/>
            <person name="Dedysh S.N."/>
        </authorList>
    </citation>
    <scope>NUCLEOTIDE SEQUENCE</scope>
    <source>
        <strain evidence="20">S20</strain>
    </source>
</reference>
<dbReference type="EMBL" id="CP158568">
    <property type="protein sequence ID" value="XBY43787.1"/>
    <property type="molecule type" value="Genomic_DNA"/>
</dbReference>
<protein>
    <recommendedName>
        <fullName evidence="14">SoxAX cytochrome complex subunit A</fullName>
        <ecNumber evidence="14">2.8.5.2</ecNumber>
    </recommendedName>
    <alternativeName>
        <fullName evidence="14">Protein SoxA</fullName>
    </alternativeName>
    <alternativeName>
        <fullName evidence="14">Sulfur oxidizing protein A</fullName>
    </alternativeName>
    <alternativeName>
        <fullName evidence="14">Thiosulfate-oxidizing multienzyme system protein SoxA</fullName>
    </alternativeName>
</protein>
<keyword evidence="8 14" id="KW-0574">Periplasm</keyword>
<evidence type="ECO:0000256" key="16">
    <source>
        <dbReference type="PIRSR" id="PIRSR038455-2"/>
    </source>
</evidence>
<evidence type="ECO:0000256" key="15">
    <source>
        <dbReference type="PIRSR" id="PIRSR038455-1"/>
    </source>
</evidence>
<feature type="domain" description="Cytochrome c" evidence="19">
    <location>
        <begin position="160"/>
        <end position="271"/>
    </location>
</feature>
<evidence type="ECO:0000256" key="17">
    <source>
        <dbReference type="PIRSR" id="PIRSR038455-3"/>
    </source>
</evidence>
<feature type="signal peptide" evidence="18">
    <location>
        <begin position="1"/>
        <end position="25"/>
    </location>
</feature>
<dbReference type="GO" id="GO:0016669">
    <property type="term" value="F:oxidoreductase activity, acting on a sulfur group of donors, cytochrome as acceptor"/>
    <property type="evidence" value="ECO:0007669"/>
    <property type="project" value="InterPro"/>
</dbReference>
<feature type="binding site" description="axial binding residue" evidence="17">
    <location>
        <position position="184"/>
    </location>
    <ligand>
        <name>heme c</name>
        <dbReference type="ChEBI" id="CHEBI:61717"/>
        <label>2</label>
    </ligand>
    <ligandPart>
        <name>Fe</name>
        <dbReference type="ChEBI" id="CHEBI:18248"/>
    </ligandPart>
</feature>
<dbReference type="RefSeq" id="WP_407048889.1">
    <property type="nucleotide sequence ID" value="NZ_CP158568.1"/>
</dbReference>
<evidence type="ECO:0000256" key="1">
    <source>
        <dbReference type="ARBA" id="ARBA00004418"/>
    </source>
</evidence>
<evidence type="ECO:0000256" key="12">
    <source>
        <dbReference type="ARBA" id="ARBA00048077"/>
    </source>
</evidence>
<evidence type="ECO:0000259" key="19">
    <source>
        <dbReference type="PROSITE" id="PS51007"/>
    </source>
</evidence>
<comment type="similarity">
    <text evidence="11 14">Belongs to the SoxA family.</text>
</comment>
<feature type="binding site" description="covalent" evidence="16">
    <location>
        <position position="183"/>
    </location>
    <ligand>
        <name>heme c</name>
        <dbReference type="ChEBI" id="CHEBI:61717"/>
        <label>2</label>
    </ligand>
</feature>
<dbReference type="GO" id="GO:0009055">
    <property type="term" value="F:electron transfer activity"/>
    <property type="evidence" value="ECO:0007669"/>
    <property type="project" value="InterPro"/>
</dbReference>
<gene>
    <name evidence="20" type="primary">soxA</name>
    <name evidence="20" type="ORF">ABS361_17165</name>
</gene>
<sequence>MGRWHGAGLAMLVAMAAGTASTALAEGDASIQSIEQYREALKDGNPAELFEAQGEEIWKKPAGPKNASLETCDLGMGPGVVHGAYAHLPRYFKDTDKVQDAESRILTCMATIQGIDVAKFIAAPFGSPEKDQLNAVVTYISGESKGEKVAVSLSHPKERQMFELGKRMFYFEGGPHDFSCATCHGQENTRIRLQELPYLPAQKGAGAAWSSWPAYRVSAGQMWGMQWRINDCFRQQRFPEPVYASDVTIALSTFLAATANGATMDTPGIKR</sequence>
<comment type="subunit">
    <text evidence="2 14">Heterodimer of SoxA and SoxX.</text>
</comment>
<feature type="binding site" description="covalent" evidence="16">
    <location>
        <position position="72"/>
    </location>
    <ligand>
        <name>heme c</name>
        <dbReference type="ChEBI" id="CHEBI:61717"/>
        <label>1</label>
    </ligand>
</feature>
<organism evidence="20">
    <name type="scientific">Methyloraptor flagellatus</name>
    <dbReference type="NCBI Taxonomy" id="3162530"/>
    <lineage>
        <taxon>Bacteria</taxon>
        <taxon>Pseudomonadati</taxon>
        <taxon>Pseudomonadota</taxon>
        <taxon>Alphaproteobacteria</taxon>
        <taxon>Hyphomicrobiales</taxon>
        <taxon>Ancalomicrobiaceae</taxon>
        <taxon>Methyloraptor</taxon>
    </lineage>
</organism>
<evidence type="ECO:0000256" key="4">
    <source>
        <dbReference type="ARBA" id="ARBA00022617"/>
    </source>
</evidence>
<dbReference type="NCBIfam" id="TIGR04484">
    <property type="entry name" value="thiosulf_SoxA"/>
    <property type="match status" value="1"/>
</dbReference>
<feature type="binding site" description="covalent" evidence="16">
    <location>
        <position position="180"/>
    </location>
    <ligand>
        <name>heme c</name>
        <dbReference type="ChEBI" id="CHEBI:61717"/>
        <label>2</label>
    </ligand>
</feature>
<accession>A0AAU7X7T1</accession>
<evidence type="ECO:0000256" key="2">
    <source>
        <dbReference type="ARBA" id="ARBA00011530"/>
    </source>
</evidence>
<dbReference type="GO" id="GO:0070069">
    <property type="term" value="C:cytochrome complex"/>
    <property type="evidence" value="ECO:0007669"/>
    <property type="project" value="InterPro"/>
</dbReference>
<feature type="binding site" description="axial binding residue" evidence="17">
    <location>
        <position position="232"/>
    </location>
    <ligand>
        <name>heme c</name>
        <dbReference type="ChEBI" id="CHEBI:61717"/>
        <label>2</label>
    </ligand>
    <ligandPart>
        <name>Fe</name>
        <dbReference type="ChEBI" id="CHEBI:18248"/>
    </ligandPart>
</feature>
<evidence type="ECO:0000256" key="13">
    <source>
        <dbReference type="ARBA" id="ARBA00048423"/>
    </source>
</evidence>
<evidence type="ECO:0000256" key="5">
    <source>
        <dbReference type="ARBA" id="ARBA00022679"/>
    </source>
</evidence>
<dbReference type="InterPro" id="IPR036909">
    <property type="entry name" value="Cyt_c-like_dom_sf"/>
</dbReference>
<evidence type="ECO:0000256" key="10">
    <source>
        <dbReference type="ARBA" id="ARBA00023004"/>
    </source>
</evidence>
<evidence type="ECO:0000256" key="6">
    <source>
        <dbReference type="ARBA" id="ARBA00022723"/>
    </source>
</evidence>
<dbReference type="GO" id="GO:0019417">
    <property type="term" value="P:sulfur oxidation"/>
    <property type="evidence" value="ECO:0007669"/>
    <property type="project" value="InterPro"/>
</dbReference>
<evidence type="ECO:0000313" key="20">
    <source>
        <dbReference type="EMBL" id="XBY43787.1"/>
    </source>
</evidence>
<keyword evidence="5 14" id="KW-0808">Transferase</keyword>
<dbReference type="Pfam" id="PF21342">
    <property type="entry name" value="SoxA-TsdA_cyt-c"/>
    <property type="match status" value="1"/>
</dbReference>
<comment type="cofactor">
    <cofactor evidence="16">
        <name>heme</name>
        <dbReference type="ChEBI" id="CHEBI:30413"/>
    </cofactor>
    <text evidence="16">Binds 2 heme groups per subunit.</text>
</comment>
<dbReference type="GO" id="GO:0020037">
    <property type="term" value="F:heme binding"/>
    <property type="evidence" value="ECO:0007669"/>
    <property type="project" value="InterPro"/>
</dbReference>
<dbReference type="EC" id="2.8.5.2" evidence="14"/>
<evidence type="ECO:0000256" key="8">
    <source>
        <dbReference type="ARBA" id="ARBA00022764"/>
    </source>
</evidence>
<keyword evidence="9 14" id="KW-0249">Electron transport</keyword>
<comment type="catalytic activity">
    <reaction evidence="13 14">
        <text>S-sulfanyl-L-cysteinyl-[SoxY protein] + thiosulfate + 2 Fe(III)-[cytochrome c] = S-(2-sulfodisulfanyl)-L-cysteinyl-[SoxY protein] + 2 Fe(II)-[cytochrome c] + 2 H(+)</text>
        <dbReference type="Rhea" id="RHEA:51224"/>
        <dbReference type="Rhea" id="RHEA-COMP:10350"/>
        <dbReference type="Rhea" id="RHEA-COMP:14399"/>
        <dbReference type="Rhea" id="RHEA-COMP:14689"/>
        <dbReference type="Rhea" id="RHEA-COMP:14690"/>
        <dbReference type="ChEBI" id="CHEBI:15378"/>
        <dbReference type="ChEBI" id="CHEBI:29033"/>
        <dbReference type="ChEBI" id="CHEBI:29034"/>
        <dbReference type="ChEBI" id="CHEBI:33542"/>
        <dbReference type="ChEBI" id="CHEBI:61963"/>
        <dbReference type="ChEBI" id="CHEBI:140664"/>
        <dbReference type="EC" id="2.8.5.2"/>
    </reaction>
</comment>
<evidence type="ECO:0000256" key="7">
    <source>
        <dbReference type="ARBA" id="ARBA00022729"/>
    </source>
</evidence>
<dbReference type="Gene3D" id="1.10.760.10">
    <property type="entry name" value="Cytochrome c-like domain"/>
    <property type="match status" value="2"/>
</dbReference>
<dbReference type="PIRSF" id="PIRSF038455">
    <property type="entry name" value="SoxA"/>
    <property type="match status" value="1"/>
</dbReference>
<evidence type="ECO:0000256" key="14">
    <source>
        <dbReference type="PIRNR" id="PIRNR038455"/>
    </source>
</evidence>
<evidence type="ECO:0000256" key="18">
    <source>
        <dbReference type="SAM" id="SignalP"/>
    </source>
</evidence>
<dbReference type="GO" id="GO:0046872">
    <property type="term" value="F:metal ion binding"/>
    <property type="evidence" value="ECO:0007669"/>
    <property type="project" value="UniProtKB-KW"/>
</dbReference>
<dbReference type="KEGG" id="mflg:ABS361_17165"/>
<dbReference type="SUPFAM" id="SSF46626">
    <property type="entry name" value="Cytochrome c"/>
    <property type="match status" value="2"/>
</dbReference>
<comment type="subcellular location">
    <subcellularLocation>
        <location evidence="1 14">Periplasm</location>
    </subcellularLocation>
</comment>
<evidence type="ECO:0000256" key="11">
    <source>
        <dbReference type="ARBA" id="ARBA00025746"/>
    </source>
</evidence>
<proteinExistence type="inferred from homology"/>
<dbReference type="InterPro" id="IPR009056">
    <property type="entry name" value="Cyt_c-like_dom"/>
</dbReference>